<evidence type="ECO:0000313" key="2">
    <source>
        <dbReference type="EMBL" id="KAJ1209599.1"/>
    </source>
</evidence>
<evidence type="ECO:0000313" key="3">
    <source>
        <dbReference type="Proteomes" id="UP001066276"/>
    </source>
</evidence>
<comment type="caution">
    <text evidence="2">The sequence shown here is derived from an EMBL/GenBank/DDBJ whole genome shotgun (WGS) entry which is preliminary data.</text>
</comment>
<protein>
    <submittedName>
        <fullName evidence="2">Uncharacterized protein</fullName>
    </submittedName>
</protein>
<keyword evidence="3" id="KW-1185">Reference proteome</keyword>
<gene>
    <name evidence="2" type="ORF">NDU88_004973</name>
</gene>
<name>A0AAV7W6I4_PLEWA</name>
<dbReference type="Proteomes" id="UP001066276">
    <property type="component" value="Chromosome 1_2"/>
</dbReference>
<feature type="region of interest" description="Disordered" evidence="1">
    <location>
        <begin position="204"/>
        <end position="229"/>
    </location>
</feature>
<organism evidence="2 3">
    <name type="scientific">Pleurodeles waltl</name>
    <name type="common">Iberian ribbed newt</name>
    <dbReference type="NCBI Taxonomy" id="8319"/>
    <lineage>
        <taxon>Eukaryota</taxon>
        <taxon>Metazoa</taxon>
        <taxon>Chordata</taxon>
        <taxon>Craniata</taxon>
        <taxon>Vertebrata</taxon>
        <taxon>Euteleostomi</taxon>
        <taxon>Amphibia</taxon>
        <taxon>Batrachia</taxon>
        <taxon>Caudata</taxon>
        <taxon>Salamandroidea</taxon>
        <taxon>Salamandridae</taxon>
        <taxon>Pleurodelinae</taxon>
        <taxon>Pleurodeles</taxon>
    </lineage>
</organism>
<dbReference type="AlphaFoldDB" id="A0AAV7W6I4"/>
<sequence>MLHKVQQWGVENMTLVQTGLMEVGTQGECMLDEVTLEEVQLVEGLGSGQVSGVFRKTGSDYGVPGCGKALALGGQEEHVSKAGQGRPAFISGHTVGVSTPLRHQQEETVRPGAAHPRSGESLALSQVWKSGMDDEPSTSQCASGFNWDVGFEETLDFDDDNERGMGGAGLVDVGGQGNNQSWSYDVLQGQKRVAVRSDRRVGDRIASGSAGNLPRGEERGSMFEREGGGWGERSIGARVRVQDMGIQTVNDNNVVETSKVGVSEPCARCVRMLLSPERRVANPLLLHRDHAPPCSSLVSSSCIRRQPSAVSLSGKGYAQMLFPLVKTLKTGK</sequence>
<dbReference type="EMBL" id="JANPWB010000002">
    <property type="protein sequence ID" value="KAJ1209599.1"/>
    <property type="molecule type" value="Genomic_DNA"/>
</dbReference>
<feature type="compositionally biased region" description="Basic and acidic residues" evidence="1">
    <location>
        <begin position="215"/>
        <end position="227"/>
    </location>
</feature>
<proteinExistence type="predicted"/>
<accession>A0AAV7W6I4</accession>
<reference evidence="2" key="1">
    <citation type="journal article" date="2022" name="bioRxiv">
        <title>Sequencing and chromosome-scale assembly of the giantPleurodeles waltlgenome.</title>
        <authorList>
            <person name="Brown T."/>
            <person name="Elewa A."/>
            <person name="Iarovenko S."/>
            <person name="Subramanian E."/>
            <person name="Araus A.J."/>
            <person name="Petzold A."/>
            <person name="Susuki M."/>
            <person name="Suzuki K.-i.T."/>
            <person name="Hayashi T."/>
            <person name="Toyoda A."/>
            <person name="Oliveira C."/>
            <person name="Osipova E."/>
            <person name="Leigh N.D."/>
            <person name="Simon A."/>
            <person name="Yun M.H."/>
        </authorList>
    </citation>
    <scope>NUCLEOTIDE SEQUENCE</scope>
    <source>
        <strain evidence="2">20211129_DDA</strain>
        <tissue evidence="2">Liver</tissue>
    </source>
</reference>
<evidence type="ECO:0000256" key="1">
    <source>
        <dbReference type="SAM" id="MobiDB-lite"/>
    </source>
</evidence>